<evidence type="ECO:0000259" key="4">
    <source>
        <dbReference type="Pfam" id="PF00593"/>
    </source>
</evidence>
<dbReference type="Gene3D" id="2.40.170.20">
    <property type="entry name" value="TonB-dependent receptor, beta-barrel domain"/>
    <property type="match status" value="1"/>
</dbReference>
<comment type="subcellular location">
    <subcellularLocation>
        <location evidence="1">Cell outer membrane</location>
    </subcellularLocation>
</comment>
<name>A0A540VLZ0_9GAMM</name>
<accession>A0A540VLZ0</accession>
<feature type="non-terminal residue" evidence="5">
    <location>
        <position position="1"/>
    </location>
</feature>
<dbReference type="AlphaFoldDB" id="A0A540VLZ0"/>
<proteinExistence type="predicted"/>
<evidence type="ECO:0000313" key="5">
    <source>
        <dbReference type="EMBL" id="TQE97784.1"/>
    </source>
</evidence>
<comment type="caution">
    <text evidence="5">The sequence shown here is derived from an EMBL/GenBank/DDBJ whole genome shotgun (WGS) entry which is preliminary data.</text>
</comment>
<feature type="domain" description="TonB-dependent receptor-like beta-barrel" evidence="4">
    <location>
        <begin position="36"/>
        <end position="475"/>
    </location>
</feature>
<dbReference type="PANTHER" id="PTHR40980:SF4">
    <property type="entry name" value="TONB-DEPENDENT RECEPTOR-LIKE BETA-BARREL DOMAIN-CONTAINING PROTEIN"/>
    <property type="match status" value="1"/>
</dbReference>
<evidence type="ECO:0000256" key="2">
    <source>
        <dbReference type="ARBA" id="ARBA00023136"/>
    </source>
</evidence>
<evidence type="ECO:0000256" key="1">
    <source>
        <dbReference type="ARBA" id="ARBA00004442"/>
    </source>
</evidence>
<gene>
    <name evidence="5" type="ORF">FKY71_15925</name>
</gene>
<dbReference type="GO" id="GO:0009279">
    <property type="term" value="C:cell outer membrane"/>
    <property type="evidence" value="ECO:0007669"/>
    <property type="project" value="UniProtKB-SubCell"/>
</dbReference>
<keyword evidence="3" id="KW-0998">Cell outer membrane</keyword>
<dbReference type="Proteomes" id="UP000315400">
    <property type="component" value="Unassembled WGS sequence"/>
</dbReference>
<keyword evidence="2" id="KW-0472">Membrane</keyword>
<dbReference type="Pfam" id="PF00593">
    <property type="entry name" value="TonB_dep_Rec_b-barrel"/>
    <property type="match status" value="1"/>
</dbReference>
<dbReference type="InterPro" id="IPR000531">
    <property type="entry name" value="Beta-barrel_TonB"/>
</dbReference>
<protein>
    <submittedName>
        <fullName evidence="5">Outer membrane beta-barrel protein</fullName>
    </submittedName>
</protein>
<dbReference type="InterPro" id="IPR036942">
    <property type="entry name" value="Beta-barrel_TonB_sf"/>
</dbReference>
<dbReference type="EMBL" id="VIFK01000300">
    <property type="protein sequence ID" value="TQE97784.1"/>
    <property type="molecule type" value="Genomic_DNA"/>
</dbReference>
<sequence length="523" mass="60113">DDSITRARVDTNLRIGRGQGPGTGRITERYRSQQQLQNIFNSTLQGDHTLLGDQLNVDWSAVYSRATQDDPDLAEFRVLTGTRRNGTGDIVQERALVDRDLDRRWAANEDQDLAGYLNATWATRFASLPMELSAGGMYRFKDRENTFNSYLLRLSPNTQEWDGDIMSTTWTVVTRTGTPTDPLNYTSEERLAAYYGMAKLFVGNLQVLGGLRVEHTDFSWRTNAPETIPGRVGSNQYVDYLPSLHFRYALRPDLNVRLSYFRSLSRPNFFEVVPFRIIEEEFQERGNPFLERTRAHNLDLRAEFFPGPLNKFMGALFFKQIDDPIESALAIDGQRIFLQSNNFGTAYNFGLELDLSTYYRNFGLRGFYTFTNSEITTSKIVRFRGENGTLTSRQQEQTRPLQGQSQHIGNVSLLYKNQDWGTDAQLAGVYTGRRILSVSPYFENDIWQRAFWQLDLSVEQRLLDGVVVYAKINNLLNTPLRADILRPNTANPQEAPYLDTSESTLVREDFYQRTYLFGVKYDL</sequence>
<dbReference type="PANTHER" id="PTHR40980">
    <property type="entry name" value="PLUG DOMAIN-CONTAINING PROTEIN"/>
    <property type="match status" value="1"/>
</dbReference>
<evidence type="ECO:0000256" key="3">
    <source>
        <dbReference type="ARBA" id="ARBA00023237"/>
    </source>
</evidence>
<reference evidence="5 6" key="1">
    <citation type="submission" date="2019-06" db="EMBL/GenBank/DDBJ databases">
        <title>Metagenome assembled Genome of Spiribacter salinus SL48-SHIP from the microbial mat of Salt Lake 48 (Novosibirsk region, Russia).</title>
        <authorList>
            <person name="Shipova A."/>
            <person name="Rozanov A.S."/>
            <person name="Bryanskaya A.V."/>
            <person name="Peltek S.E."/>
        </authorList>
    </citation>
    <scope>NUCLEOTIDE SEQUENCE [LARGE SCALE GENOMIC DNA]</scope>
    <source>
        <strain evidence="5">SL48-SHIP-2</strain>
    </source>
</reference>
<evidence type="ECO:0000313" key="6">
    <source>
        <dbReference type="Proteomes" id="UP000315400"/>
    </source>
</evidence>
<dbReference type="SUPFAM" id="SSF56935">
    <property type="entry name" value="Porins"/>
    <property type="match status" value="1"/>
</dbReference>
<organism evidence="5 6">
    <name type="scientific">Spiribacter salinus</name>
    <dbReference type="NCBI Taxonomy" id="1335746"/>
    <lineage>
        <taxon>Bacteria</taxon>
        <taxon>Pseudomonadati</taxon>
        <taxon>Pseudomonadota</taxon>
        <taxon>Gammaproteobacteria</taxon>
        <taxon>Chromatiales</taxon>
        <taxon>Ectothiorhodospiraceae</taxon>
        <taxon>Spiribacter</taxon>
    </lineage>
</organism>